<accession>A0A0B2VGV1</accession>
<protein>
    <submittedName>
        <fullName evidence="2">Uncharacterized protein</fullName>
    </submittedName>
</protein>
<gene>
    <name evidence="2" type="ORF">Tcan_00093</name>
</gene>
<dbReference type="EMBL" id="JPKZ01001688">
    <property type="protein sequence ID" value="KHN80712.1"/>
    <property type="molecule type" value="Genomic_DNA"/>
</dbReference>
<feature type="transmembrane region" description="Helical" evidence="1">
    <location>
        <begin position="87"/>
        <end position="108"/>
    </location>
</feature>
<sequence>METVLRGHNRVISGIQICQVSAICMECAIHFVYVPIASFRAQHEALLKSSAIHANLIVQVLSLTLFEKLGRSRAILEVNRSVKAIDLVRRNGLSIIYSAVIFSMPAPFSYPPALLPKRG</sequence>
<proteinExistence type="predicted"/>
<keyword evidence="1" id="KW-0812">Transmembrane</keyword>
<evidence type="ECO:0000313" key="2">
    <source>
        <dbReference type="EMBL" id="KHN80712.1"/>
    </source>
</evidence>
<keyword evidence="1" id="KW-1133">Transmembrane helix</keyword>
<evidence type="ECO:0000256" key="1">
    <source>
        <dbReference type="SAM" id="Phobius"/>
    </source>
</evidence>
<evidence type="ECO:0000313" key="3">
    <source>
        <dbReference type="Proteomes" id="UP000031036"/>
    </source>
</evidence>
<dbReference type="Proteomes" id="UP000031036">
    <property type="component" value="Unassembled WGS sequence"/>
</dbReference>
<dbReference type="AlphaFoldDB" id="A0A0B2VGV1"/>
<keyword evidence="3" id="KW-1185">Reference proteome</keyword>
<reference evidence="2 3" key="1">
    <citation type="submission" date="2014-11" db="EMBL/GenBank/DDBJ databases">
        <title>Genetic blueprint of the zoonotic pathogen Toxocara canis.</title>
        <authorList>
            <person name="Zhu X.-Q."/>
            <person name="Korhonen P.K."/>
            <person name="Cai H."/>
            <person name="Young N.D."/>
            <person name="Nejsum P."/>
            <person name="von Samson-Himmelstjerna G."/>
            <person name="Boag P.R."/>
            <person name="Tan P."/>
            <person name="Li Q."/>
            <person name="Min J."/>
            <person name="Yang Y."/>
            <person name="Wang X."/>
            <person name="Fang X."/>
            <person name="Hall R.S."/>
            <person name="Hofmann A."/>
            <person name="Sternberg P.W."/>
            <person name="Jex A.R."/>
            <person name="Gasser R.B."/>
        </authorList>
    </citation>
    <scope>NUCLEOTIDE SEQUENCE [LARGE SCALE GENOMIC DNA]</scope>
    <source>
        <strain evidence="2">PN_DK_2014</strain>
    </source>
</reference>
<name>A0A0B2VGV1_TOXCA</name>
<comment type="caution">
    <text evidence="2">The sequence shown here is derived from an EMBL/GenBank/DDBJ whole genome shotgun (WGS) entry which is preliminary data.</text>
</comment>
<organism evidence="2 3">
    <name type="scientific">Toxocara canis</name>
    <name type="common">Canine roundworm</name>
    <dbReference type="NCBI Taxonomy" id="6265"/>
    <lineage>
        <taxon>Eukaryota</taxon>
        <taxon>Metazoa</taxon>
        <taxon>Ecdysozoa</taxon>
        <taxon>Nematoda</taxon>
        <taxon>Chromadorea</taxon>
        <taxon>Rhabditida</taxon>
        <taxon>Spirurina</taxon>
        <taxon>Ascaridomorpha</taxon>
        <taxon>Ascaridoidea</taxon>
        <taxon>Toxocaridae</taxon>
        <taxon>Toxocara</taxon>
    </lineage>
</organism>
<keyword evidence="1" id="KW-0472">Membrane</keyword>